<keyword evidence="3" id="KW-0067">ATP-binding</keyword>
<dbReference type="RefSeq" id="WP_343926089.1">
    <property type="nucleotide sequence ID" value="NZ_BAAAIR010000050.1"/>
</dbReference>
<dbReference type="InterPro" id="IPR001650">
    <property type="entry name" value="Helicase_C-like"/>
</dbReference>
<organism evidence="11 12">
    <name type="scientific">Brachybacterium tyrofermentans</name>
    <dbReference type="NCBI Taxonomy" id="47848"/>
    <lineage>
        <taxon>Bacteria</taxon>
        <taxon>Bacillati</taxon>
        <taxon>Actinomycetota</taxon>
        <taxon>Actinomycetes</taxon>
        <taxon>Micrococcales</taxon>
        <taxon>Dermabacteraceae</taxon>
        <taxon>Brachybacterium</taxon>
    </lineage>
</organism>
<keyword evidence="11" id="KW-0347">Helicase</keyword>
<gene>
    <name evidence="11" type="ORF">ACFPK8_19465</name>
</gene>
<evidence type="ECO:0000256" key="7">
    <source>
        <dbReference type="ARBA" id="ARBA00034808"/>
    </source>
</evidence>
<keyword evidence="5" id="KW-0413">Isomerase</keyword>
<keyword evidence="11" id="KW-0378">Hydrolase</keyword>
<dbReference type="Proteomes" id="UP001595937">
    <property type="component" value="Unassembled WGS sequence"/>
</dbReference>
<evidence type="ECO:0000313" key="11">
    <source>
        <dbReference type="EMBL" id="MFC5299697.1"/>
    </source>
</evidence>
<feature type="compositionally biased region" description="Low complexity" evidence="8">
    <location>
        <begin position="525"/>
        <end position="537"/>
    </location>
</feature>
<feature type="domain" description="Helicase ATP-binding" evidence="9">
    <location>
        <begin position="47"/>
        <end position="222"/>
    </location>
</feature>
<feature type="region of interest" description="Disordered" evidence="8">
    <location>
        <begin position="515"/>
        <end position="547"/>
    </location>
</feature>
<evidence type="ECO:0000256" key="3">
    <source>
        <dbReference type="ARBA" id="ARBA00022840"/>
    </source>
</evidence>
<dbReference type="Gene3D" id="3.40.50.300">
    <property type="entry name" value="P-loop containing nucleotide triphosphate hydrolases"/>
    <property type="match status" value="2"/>
</dbReference>
<dbReference type="PROSITE" id="PS51194">
    <property type="entry name" value="HELICASE_CTER"/>
    <property type="match status" value="1"/>
</dbReference>
<keyword evidence="4" id="KW-0238">DNA-binding</keyword>
<dbReference type="Pfam" id="PF00270">
    <property type="entry name" value="DEAD"/>
    <property type="match status" value="1"/>
</dbReference>
<evidence type="ECO:0000256" key="5">
    <source>
        <dbReference type="ARBA" id="ARBA00023235"/>
    </source>
</evidence>
<evidence type="ECO:0000256" key="2">
    <source>
        <dbReference type="ARBA" id="ARBA00022741"/>
    </source>
</evidence>
<proteinExistence type="inferred from homology"/>
<dbReference type="EMBL" id="JBHSLN010000089">
    <property type="protein sequence ID" value="MFC5299697.1"/>
    <property type="molecule type" value="Genomic_DNA"/>
</dbReference>
<dbReference type="GO" id="GO:0016787">
    <property type="term" value="F:hydrolase activity"/>
    <property type="evidence" value="ECO:0007669"/>
    <property type="project" value="UniProtKB-KW"/>
</dbReference>
<dbReference type="PROSITE" id="PS51192">
    <property type="entry name" value="HELICASE_ATP_BIND_1"/>
    <property type="match status" value="1"/>
</dbReference>
<dbReference type="SUPFAM" id="SSF52540">
    <property type="entry name" value="P-loop containing nucleoside triphosphate hydrolases"/>
    <property type="match status" value="1"/>
</dbReference>
<reference evidence="12" key="1">
    <citation type="journal article" date="2019" name="Int. J. Syst. Evol. Microbiol.">
        <title>The Global Catalogue of Microorganisms (GCM) 10K type strain sequencing project: providing services to taxonomists for standard genome sequencing and annotation.</title>
        <authorList>
            <consortium name="The Broad Institute Genomics Platform"/>
            <consortium name="The Broad Institute Genome Sequencing Center for Infectious Disease"/>
            <person name="Wu L."/>
            <person name="Ma J."/>
        </authorList>
    </citation>
    <scope>NUCLEOTIDE SEQUENCE [LARGE SCALE GENOMIC DNA]</scope>
    <source>
        <strain evidence="12">CGMCC 1.16455</strain>
    </source>
</reference>
<evidence type="ECO:0000259" key="9">
    <source>
        <dbReference type="PROSITE" id="PS51192"/>
    </source>
</evidence>
<evidence type="ECO:0000313" key="12">
    <source>
        <dbReference type="Proteomes" id="UP001595937"/>
    </source>
</evidence>
<dbReference type="PANTHER" id="PTHR13710">
    <property type="entry name" value="DNA HELICASE RECQ FAMILY MEMBER"/>
    <property type="match status" value="1"/>
</dbReference>
<dbReference type="InterPro" id="IPR014001">
    <property type="entry name" value="Helicase_ATP-bd"/>
</dbReference>
<dbReference type="PANTHER" id="PTHR13710:SF105">
    <property type="entry name" value="ATP-DEPENDENT DNA HELICASE Q1"/>
    <property type="match status" value="1"/>
</dbReference>
<dbReference type="Pfam" id="PF00271">
    <property type="entry name" value="Helicase_C"/>
    <property type="match status" value="1"/>
</dbReference>
<evidence type="ECO:0000256" key="8">
    <source>
        <dbReference type="SAM" id="MobiDB-lite"/>
    </source>
</evidence>
<comment type="similarity">
    <text evidence="1">Belongs to the helicase family. RecQ subfamily.</text>
</comment>
<keyword evidence="12" id="KW-1185">Reference proteome</keyword>
<evidence type="ECO:0000256" key="1">
    <source>
        <dbReference type="ARBA" id="ARBA00005446"/>
    </source>
</evidence>
<dbReference type="InterPro" id="IPR027417">
    <property type="entry name" value="P-loop_NTPase"/>
</dbReference>
<evidence type="ECO:0000259" key="10">
    <source>
        <dbReference type="PROSITE" id="PS51194"/>
    </source>
</evidence>
<protein>
    <recommendedName>
        <fullName evidence="7">DNA 3'-5' helicase</fullName>
        <ecNumber evidence="7">5.6.2.4</ecNumber>
    </recommendedName>
</protein>
<dbReference type="InterPro" id="IPR011545">
    <property type="entry name" value="DEAD/DEAH_box_helicase_dom"/>
</dbReference>
<feature type="region of interest" description="Disordered" evidence="8">
    <location>
        <begin position="564"/>
        <end position="594"/>
    </location>
</feature>
<sequence>MDSSSPTTSPALATDRSALRAEAQEALQALTGRADADFHDGQFEAIAALVEERRRVLVVQRTGWGKSAVYFLAALLQRRRGSGPALIISPLIALMRDQVAAARRAGVRAEAISSANPTQWSDIESALDTDELDVLLVSPERLVNPRFRAEQMPRLIERCGLLVIDEAHCISDWGHDFRPDYRRLRDLVAELGDQVPVLATTATANSRVVADVAEQLGVQTDGAAPVLTLRGTLTRDSLRLGCLTLPDDRARLEYLARYLDDLPGSGIIYTLTVSAAEDLADLLNRPGRRVVAYTGRTDSEERAELEQALKDNEVKALAATSALGMGFDKPDLGFVVHLGAPSSPVAYYQQVGRAGRATDTADVLLLPGREDRAIWEYFATASMPAQADADAVLAELGASGSPLSTPALEARVDVKRSALELLLKVLAVEGAVDSVRGGWVSTGAAWAYDAPRYENVARARREEQQAMLDYESLQPGDPQQCRMMFLARQLDDGTATPCGRCDVCTDPWYPVPGSAPAPRTRSHEGAPAAGDGSDAPGTVPADHGDDNASREAVSRLLDRVGVPVDPRKQWPQGLDRVGVTSESGGPVRGNIPPGERLEEGRALARMSDLGWAVPLRNLLTVDEQGRRVDAALTPAIANRVVEVLTDWDWQRRPAAVLAVPSMTRPGLVRDLGAGIARIGKMQDLGQLGLSPGATPQRGARNSAFRVAALWDRFTIPPELAEQIAALDGAPILLVDDEIDTRWTMTIAGRLLRRSGSGPVLPLALALVS</sequence>
<accession>A0ABW0FKF0</accession>
<dbReference type="InterPro" id="IPR029057">
    <property type="entry name" value="PRTase-like"/>
</dbReference>
<dbReference type="EC" id="5.6.2.4" evidence="7"/>
<dbReference type="GO" id="GO:0003678">
    <property type="term" value="F:DNA helicase activity"/>
    <property type="evidence" value="ECO:0007669"/>
    <property type="project" value="UniProtKB-EC"/>
</dbReference>
<feature type="domain" description="Helicase C-terminal" evidence="10">
    <location>
        <begin position="254"/>
        <end position="409"/>
    </location>
</feature>
<evidence type="ECO:0000256" key="4">
    <source>
        <dbReference type="ARBA" id="ARBA00023125"/>
    </source>
</evidence>
<evidence type="ECO:0000256" key="6">
    <source>
        <dbReference type="ARBA" id="ARBA00034617"/>
    </source>
</evidence>
<comment type="catalytic activity">
    <reaction evidence="6">
        <text>Couples ATP hydrolysis with the unwinding of duplex DNA by translocating in the 3'-5' direction.</text>
        <dbReference type="EC" id="5.6.2.4"/>
    </reaction>
</comment>
<dbReference type="SUPFAM" id="SSF53271">
    <property type="entry name" value="PRTase-like"/>
    <property type="match status" value="1"/>
</dbReference>
<dbReference type="SMART" id="SM00487">
    <property type="entry name" value="DEXDc"/>
    <property type="match status" value="1"/>
</dbReference>
<dbReference type="SMART" id="SM00490">
    <property type="entry name" value="HELICc"/>
    <property type="match status" value="1"/>
</dbReference>
<dbReference type="GeneID" id="303298955"/>
<comment type="caution">
    <text evidence="11">The sequence shown here is derived from an EMBL/GenBank/DDBJ whole genome shotgun (WGS) entry which is preliminary data.</text>
</comment>
<keyword evidence="2" id="KW-0547">Nucleotide-binding</keyword>
<name>A0ABW0FKF0_9MICO</name>